<dbReference type="EMBL" id="MAEI02000001">
    <property type="protein sequence ID" value="MEO1782976.1"/>
    <property type="molecule type" value="Genomic_DNA"/>
</dbReference>
<name>A0ABV0F8P1_9ENTE</name>
<evidence type="ECO:0000259" key="3">
    <source>
        <dbReference type="PROSITE" id="PS51186"/>
    </source>
</evidence>
<feature type="domain" description="N-acetyltransferase" evidence="3">
    <location>
        <begin position="1"/>
        <end position="145"/>
    </location>
</feature>
<dbReference type="PROSITE" id="PS51186">
    <property type="entry name" value="GNAT"/>
    <property type="match status" value="1"/>
</dbReference>
<dbReference type="SUPFAM" id="SSF55729">
    <property type="entry name" value="Acyl-CoA N-acyltransferases (Nat)"/>
    <property type="match status" value="1"/>
</dbReference>
<gene>
    <name evidence="4" type="ORF">BAU18_002593</name>
</gene>
<organism evidence="4 5">
    <name type="scientific">Enterococcus diestrammenae</name>
    <dbReference type="NCBI Taxonomy" id="1155073"/>
    <lineage>
        <taxon>Bacteria</taxon>
        <taxon>Bacillati</taxon>
        <taxon>Bacillota</taxon>
        <taxon>Bacilli</taxon>
        <taxon>Lactobacillales</taxon>
        <taxon>Enterococcaceae</taxon>
        <taxon>Enterococcus</taxon>
    </lineage>
</organism>
<reference evidence="4" key="2">
    <citation type="submission" date="2024-02" db="EMBL/GenBank/DDBJ databases">
        <title>The Genome Sequence of Enterococcus diestrammenae JM9A.</title>
        <authorList>
            <person name="Earl A."/>
            <person name="Manson A."/>
            <person name="Gilmore M."/>
            <person name="Sanders J."/>
            <person name="Shea T."/>
            <person name="Howe W."/>
            <person name="Livny J."/>
            <person name="Cuomo C."/>
            <person name="Neafsey D."/>
            <person name="Birren B."/>
        </authorList>
    </citation>
    <scope>NUCLEOTIDE SEQUENCE</scope>
    <source>
        <strain evidence="4">JM9A</strain>
    </source>
</reference>
<keyword evidence="2" id="KW-0012">Acyltransferase</keyword>
<dbReference type="InterPro" id="IPR050680">
    <property type="entry name" value="YpeA/RimI_acetyltransf"/>
</dbReference>
<reference evidence="4" key="1">
    <citation type="submission" date="2016-06" db="EMBL/GenBank/DDBJ databases">
        <authorList>
            <person name="Van Tyne D."/>
        </authorList>
    </citation>
    <scope>NUCLEOTIDE SEQUENCE</scope>
    <source>
        <strain evidence="4">JM9A</strain>
    </source>
</reference>
<dbReference type="Pfam" id="PF13673">
    <property type="entry name" value="Acetyltransf_10"/>
    <property type="match status" value="1"/>
</dbReference>
<dbReference type="InterPro" id="IPR000182">
    <property type="entry name" value="GNAT_dom"/>
</dbReference>
<accession>A0ABV0F8P1</accession>
<dbReference type="CDD" id="cd04301">
    <property type="entry name" value="NAT_SF"/>
    <property type="match status" value="1"/>
</dbReference>
<evidence type="ECO:0000313" key="5">
    <source>
        <dbReference type="Proteomes" id="UP001429357"/>
    </source>
</evidence>
<sequence length="145" mass="16430">MELQTIVYGTTAYKETLALRNRVMRQPLGLNIADEDFFKESQALILGAYEASQLLGVGVMSQQEDNWQSVDYLCVDPEIQSRGVGRQLLQKLEEIAQEAGAQGVWLEARVSAQAFYEKLGYRAFGNIYQMAHAPVPHIKMDKRFE</sequence>
<protein>
    <recommendedName>
        <fullName evidence="3">N-acetyltransferase domain-containing protein</fullName>
    </recommendedName>
</protein>
<comment type="caution">
    <text evidence="4">The sequence shown here is derived from an EMBL/GenBank/DDBJ whole genome shotgun (WGS) entry which is preliminary data.</text>
</comment>
<keyword evidence="1" id="KW-0808">Transferase</keyword>
<keyword evidence="5" id="KW-1185">Reference proteome</keyword>
<dbReference type="Gene3D" id="3.40.630.30">
    <property type="match status" value="1"/>
</dbReference>
<dbReference type="PANTHER" id="PTHR43420:SF52">
    <property type="entry name" value="N-ACETYLTRANSFERASE YODP"/>
    <property type="match status" value="1"/>
</dbReference>
<evidence type="ECO:0000256" key="2">
    <source>
        <dbReference type="ARBA" id="ARBA00023315"/>
    </source>
</evidence>
<dbReference type="PANTHER" id="PTHR43420">
    <property type="entry name" value="ACETYLTRANSFERASE"/>
    <property type="match status" value="1"/>
</dbReference>
<proteinExistence type="predicted"/>
<dbReference type="RefSeq" id="WP_161870324.1">
    <property type="nucleotide sequence ID" value="NZ_MAEI02000001.1"/>
</dbReference>
<evidence type="ECO:0000256" key="1">
    <source>
        <dbReference type="ARBA" id="ARBA00022679"/>
    </source>
</evidence>
<evidence type="ECO:0000313" key="4">
    <source>
        <dbReference type="EMBL" id="MEO1782976.1"/>
    </source>
</evidence>
<dbReference type="Proteomes" id="UP001429357">
    <property type="component" value="Unassembled WGS sequence"/>
</dbReference>
<dbReference type="InterPro" id="IPR016181">
    <property type="entry name" value="Acyl_CoA_acyltransferase"/>
</dbReference>